<evidence type="ECO:0000313" key="3">
    <source>
        <dbReference type="Proteomes" id="UP001472677"/>
    </source>
</evidence>
<feature type="compositionally biased region" description="Basic and acidic residues" evidence="1">
    <location>
        <begin position="23"/>
        <end position="33"/>
    </location>
</feature>
<dbReference type="EMBL" id="JBBPBM010000173">
    <property type="protein sequence ID" value="KAK8502273.1"/>
    <property type="molecule type" value="Genomic_DNA"/>
</dbReference>
<dbReference type="Proteomes" id="UP001472677">
    <property type="component" value="Unassembled WGS sequence"/>
</dbReference>
<feature type="region of interest" description="Disordered" evidence="1">
    <location>
        <begin position="15"/>
        <end position="49"/>
    </location>
</feature>
<proteinExistence type="predicted"/>
<reference evidence="2 3" key="1">
    <citation type="journal article" date="2024" name="G3 (Bethesda)">
        <title>Genome assembly of Hibiscus sabdariffa L. provides insights into metabolisms of medicinal natural products.</title>
        <authorList>
            <person name="Kim T."/>
        </authorList>
    </citation>
    <scope>NUCLEOTIDE SEQUENCE [LARGE SCALE GENOMIC DNA]</scope>
    <source>
        <strain evidence="2">TK-2024</strain>
        <tissue evidence="2">Old leaves</tissue>
    </source>
</reference>
<comment type="caution">
    <text evidence="2">The sequence shown here is derived from an EMBL/GenBank/DDBJ whole genome shotgun (WGS) entry which is preliminary data.</text>
</comment>
<name>A0ABR2B5V2_9ROSI</name>
<keyword evidence="3" id="KW-1185">Reference proteome</keyword>
<evidence type="ECO:0000313" key="2">
    <source>
        <dbReference type="EMBL" id="KAK8502273.1"/>
    </source>
</evidence>
<dbReference type="PANTHER" id="PTHR46327">
    <property type="entry name" value="F16F4.11 PROTEIN-RELATED"/>
    <property type="match status" value="1"/>
</dbReference>
<dbReference type="PANTHER" id="PTHR46327:SF2">
    <property type="entry name" value="SEQUENCE-SPECIFIC DNA BINDING TRANSCRIPTION FACTOR"/>
    <property type="match status" value="1"/>
</dbReference>
<accession>A0ABR2B5V2</accession>
<protein>
    <submittedName>
        <fullName evidence="2">Uncharacterized protein</fullName>
    </submittedName>
</protein>
<gene>
    <name evidence="2" type="ORF">V6N12_011691</name>
</gene>
<organism evidence="2 3">
    <name type="scientific">Hibiscus sabdariffa</name>
    <name type="common">roselle</name>
    <dbReference type="NCBI Taxonomy" id="183260"/>
    <lineage>
        <taxon>Eukaryota</taxon>
        <taxon>Viridiplantae</taxon>
        <taxon>Streptophyta</taxon>
        <taxon>Embryophyta</taxon>
        <taxon>Tracheophyta</taxon>
        <taxon>Spermatophyta</taxon>
        <taxon>Magnoliopsida</taxon>
        <taxon>eudicotyledons</taxon>
        <taxon>Gunneridae</taxon>
        <taxon>Pentapetalae</taxon>
        <taxon>rosids</taxon>
        <taxon>malvids</taxon>
        <taxon>Malvales</taxon>
        <taxon>Malvaceae</taxon>
        <taxon>Malvoideae</taxon>
        <taxon>Hibiscus</taxon>
    </lineage>
</organism>
<evidence type="ECO:0000256" key="1">
    <source>
        <dbReference type="SAM" id="MobiDB-lite"/>
    </source>
</evidence>
<sequence length="103" mass="11995">MSTALRTYPSELMFLLERGPNGHGDDEEKDEKSSRKRPKDGGVSMSLSPLMQQLKSEVVKVIEDGSKSVWEKKNWMKMKAMDLEEQQVRYQCQAFELEKQRLK</sequence>